<organism evidence="1 2">
    <name type="scientific">Paenibacillus nanensis</name>
    <dbReference type="NCBI Taxonomy" id="393251"/>
    <lineage>
        <taxon>Bacteria</taxon>
        <taxon>Bacillati</taxon>
        <taxon>Bacillota</taxon>
        <taxon>Bacilli</taxon>
        <taxon>Bacillales</taxon>
        <taxon>Paenibacillaceae</taxon>
        <taxon>Paenibacillus</taxon>
    </lineage>
</organism>
<dbReference type="SUPFAM" id="SSF53474">
    <property type="entry name" value="alpha/beta-Hydrolases"/>
    <property type="match status" value="1"/>
</dbReference>
<dbReference type="GO" id="GO:0016787">
    <property type="term" value="F:hydrolase activity"/>
    <property type="evidence" value="ECO:0007669"/>
    <property type="project" value="UniProtKB-KW"/>
</dbReference>
<dbReference type="InterPro" id="IPR029058">
    <property type="entry name" value="AB_hydrolase_fold"/>
</dbReference>
<dbReference type="EMBL" id="QXQA01000006">
    <property type="protein sequence ID" value="RIX52781.1"/>
    <property type="molecule type" value="Genomic_DNA"/>
</dbReference>
<comment type="caution">
    <text evidence="1">The sequence shown here is derived from an EMBL/GenBank/DDBJ whole genome shotgun (WGS) entry which is preliminary data.</text>
</comment>
<reference evidence="1 2" key="1">
    <citation type="submission" date="2018-09" db="EMBL/GenBank/DDBJ databases">
        <title>Paenibacillus aracenensis nov. sp. isolated from a cave in southern Spain.</title>
        <authorList>
            <person name="Jurado V."/>
            <person name="Gutierrez-Patricio S."/>
            <person name="Gonzalez-Pimentel J.L."/>
            <person name="Miller A.Z."/>
            <person name="Laiz L."/>
            <person name="Saiz-Jimenez C."/>
        </authorList>
    </citation>
    <scope>NUCLEOTIDE SEQUENCE [LARGE SCALE GENOMIC DNA]</scope>
    <source>
        <strain evidence="1 2">DSM 22867</strain>
    </source>
</reference>
<sequence>MEGQRLGEIVEGDPLMLAVTYFSFLVKYEPSQGERVKDKIMFLLGDHHQVVKKDMIRLLEQEQYLHKIISGAGHGINHEQPEAVHHEMFRFLAE</sequence>
<keyword evidence="2" id="KW-1185">Reference proteome</keyword>
<evidence type="ECO:0000313" key="1">
    <source>
        <dbReference type="EMBL" id="RIX52781.1"/>
    </source>
</evidence>
<dbReference type="Proteomes" id="UP000266482">
    <property type="component" value="Unassembled WGS sequence"/>
</dbReference>
<proteinExistence type="predicted"/>
<gene>
    <name evidence="1" type="ORF">D3P08_12305</name>
</gene>
<keyword evidence="1" id="KW-0378">Hydrolase</keyword>
<evidence type="ECO:0000313" key="2">
    <source>
        <dbReference type="Proteomes" id="UP000266482"/>
    </source>
</evidence>
<name>A0A3A1UZB0_9BACL</name>
<protein>
    <submittedName>
        <fullName evidence="1">Alpha/beta hydrolase</fullName>
    </submittedName>
</protein>
<dbReference type="AlphaFoldDB" id="A0A3A1UZB0"/>
<accession>A0A3A1UZB0</accession>
<dbReference type="Gene3D" id="3.40.50.1820">
    <property type="entry name" value="alpha/beta hydrolase"/>
    <property type="match status" value="1"/>
</dbReference>